<proteinExistence type="predicted"/>
<feature type="compositionally biased region" description="Basic and acidic residues" evidence="3">
    <location>
        <begin position="164"/>
        <end position="177"/>
    </location>
</feature>
<reference evidence="5 6" key="1">
    <citation type="submission" date="2016-09" db="EMBL/GenBank/DDBJ databases">
        <title>Extensive genetic diversity and differential bi-allelic expression allows diatom success in the polar Southern Ocean.</title>
        <authorList>
            <consortium name="DOE Joint Genome Institute"/>
            <person name="Mock T."/>
            <person name="Otillar R.P."/>
            <person name="Strauss J."/>
            <person name="Dupont C."/>
            <person name="Frickenhaus S."/>
            <person name="Maumus F."/>
            <person name="Mcmullan M."/>
            <person name="Sanges R."/>
            <person name="Schmutz J."/>
            <person name="Toseland A."/>
            <person name="Valas R."/>
            <person name="Veluchamy A."/>
            <person name="Ward B.J."/>
            <person name="Allen A."/>
            <person name="Barry K."/>
            <person name="Falciatore A."/>
            <person name="Ferrante M."/>
            <person name="Fortunato A.E."/>
            <person name="Gloeckner G."/>
            <person name="Gruber A."/>
            <person name="Hipkin R."/>
            <person name="Janech M."/>
            <person name="Kroth P."/>
            <person name="Leese F."/>
            <person name="Lindquist E."/>
            <person name="Lyon B.R."/>
            <person name="Martin J."/>
            <person name="Mayer C."/>
            <person name="Parker M."/>
            <person name="Quesneville H."/>
            <person name="Raymond J."/>
            <person name="Uhlig C."/>
            <person name="Valentin K.U."/>
            <person name="Worden A.Z."/>
            <person name="Armbrust E.V."/>
            <person name="Bowler C."/>
            <person name="Green B."/>
            <person name="Moulton V."/>
            <person name="Van Oosterhout C."/>
            <person name="Grigoriev I."/>
        </authorList>
    </citation>
    <scope>NUCLEOTIDE SEQUENCE [LARGE SCALE GENOMIC DNA]</scope>
    <source>
        <strain evidence="5 6">CCMP1102</strain>
    </source>
</reference>
<protein>
    <recommendedName>
        <fullName evidence="4">DnaJ-like protein C11 C-terminal domain-containing protein</fullName>
    </recommendedName>
</protein>
<feature type="region of interest" description="Disordered" evidence="3">
    <location>
        <begin position="116"/>
        <end position="177"/>
    </location>
</feature>
<feature type="domain" description="DnaJ-like protein C11 C-terminal" evidence="4">
    <location>
        <begin position="745"/>
        <end position="902"/>
    </location>
</feature>
<feature type="coiled-coil region" evidence="2">
    <location>
        <begin position="199"/>
        <end position="237"/>
    </location>
</feature>
<dbReference type="InParanoid" id="A0A1E7EXQ6"/>
<feature type="compositionally biased region" description="Low complexity" evidence="3">
    <location>
        <begin position="140"/>
        <end position="153"/>
    </location>
</feature>
<evidence type="ECO:0000259" key="4">
    <source>
        <dbReference type="Pfam" id="PF11875"/>
    </source>
</evidence>
<feature type="compositionally biased region" description="Acidic residues" evidence="3">
    <location>
        <begin position="154"/>
        <end position="163"/>
    </location>
</feature>
<dbReference type="OrthoDB" id="47077at2759"/>
<dbReference type="Pfam" id="PF11875">
    <property type="entry name" value="DnaJ-like_C11_C"/>
    <property type="match status" value="1"/>
</dbReference>
<dbReference type="KEGG" id="fcy:FRACYDRAFT_247150"/>
<feature type="compositionally biased region" description="Basic and acidic residues" evidence="3">
    <location>
        <begin position="116"/>
        <end position="127"/>
    </location>
</feature>
<evidence type="ECO:0000256" key="1">
    <source>
        <dbReference type="ARBA" id="ARBA00023186"/>
    </source>
</evidence>
<organism evidence="5 6">
    <name type="scientific">Fragilariopsis cylindrus CCMP1102</name>
    <dbReference type="NCBI Taxonomy" id="635003"/>
    <lineage>
        <taxon>Eukaryota</taxon>
        <taxon>Sar</taxon>
        <taxon>Stramenopiles</taxon>
        <taxon>Ochrophyta</taxon>
        <taxon>Bacillariophyta</taxon>
        <taxon>Bacillariophyceae</taxon>
        <taxon>Bacillariophycidae</taxon>
        <taxon>Bacillariales</taxon>
        <taxon>Bacillariaceae</taxon>
        <taxon>Fragilariopsis</taxon>
    </lineage>
</organism>
<feature type="region of interest" description="Disordered" evidence="3">
    <location>
        <begin position="382"/>
        <end position="401"/>
    </location>
</feature>
<gene>
    <name evidence="5" type="ORF">FRACYDRAFT_247150</name>
</gene>
<evidence type="ECO:0000256" key="2">
    <source>
        <dbReference type="SAM" id="Coils"/>
    </source>
</evidence>
<name>A0A1E7EXQ6_9STRA</name>
<keyword evidence="2" id="KW-0175">Coiled coil</keyword>
<feature type="compositionally biased region" description="Polar residues" evidence="3">
    <location>
        <begin position="410"/>
        <end position="419"/>
    </location>
</feature>
<keyword evidence="1" id="KW-0143">Chaperone</keyword>
<dbReference type="InterPro" id="IPR052243">
    <property type="entry name" value="Mito_inner_membrane_organizer"/>
</dbReference>
<evidence type="ECO:0000313" key="6">
    <source>
        <dbReference type="Proteomes" id="UP000095751"/>
    </source>
</evidence>
<dbReference type="PANTHER" id="PTHR44157">
    <property type="entry name" value="DNAJ HOMOLOG SUBFAMILY C MEMBER 11"/>
    <property type="match status" value="1"/>
</dbReference>
<feature type="region of interest" description="Disordered" evidence="3">
    <location>
        <begin position="62"/>
        <end position="82"/>
    </location>
</feature>
<dbReference type="GO" id="GO:0042407">
    <property type="term" value="P:cristae formation"/>
    <property type="evidence" value="ECO:0007669"/>
    <property type="project" value="TreeGrafter"/>
</dbReference>
<accession>A0A1E7EXQ6</accession>
<dbReference type="AlphaFoldDB" id="A0A1E7EXQ6"/>
<evidence type="ECO:0000256" key="3">
    <source>
        <dbReference type="SAM" id="MobiDB-lite"/>
    </source>
</evidence>
<dbReference type="Proteomes" id="UP000095751">
    <property type="component" value="Unassembled WGS sequence"/>
</dbReference>
<keyword evidence="6" id="KW-1185">Reference proteome</keyword>
<dbReference type="GO" id="GO:0005739">
    <property type="term" value="C:mitochondrion"/>
    <property type="evidence" value="ECO:0007669"/>
    <property type="project" value="GOC"/>
</dbReference>
<feature type="region of interest" description="Disordered" evidence="3">
    <location>
        <begin position="410"/>
        <end position="437"/>
    </location>
</feature>
<feature type="compositionally biased region" description="Basic and acidic residues" evidence="3">
    <location>
        <begin position="62"/>
        <end position="72"/>
    </location>
</feature>
<dbReference type="PANTHER" id="PTHR44157:SF1">
    <property type="entry name" value="DNAJ HOMOLOG SUBFAMILY C MEMBER 11"/>
    <property type="match status" value="1"/>
</dbReference>
<evidence type="ECO:0000313" key="5">
    <source>
        <dbReference type="EMBL" id="OEU10609.1"/>
    </source>
</evidence>
<dbReference type="EMBL" id="KV784371">
    <property type="protein sequence ID" value="OEU10609.1"/>
    <property type="molecule type" value="Genomic_DNA"/>
</dbReference>
<sequence length="905" mass="103118">MNDQQPPQAETKTKTKKELEFERIGLQAREFWEEEERLIAAEKETETRRIIAEKKLERERIAAQAHSLEKQKQQQQQEEQQWENDYNNGIQNISPSSIASPGMMARRAEWLKKREEEANARRRREEENNNSLTPRKQQPNTSTTAVNTTTTTSNDDDDDDNDEDRMISHDHDHDHNHNCDFEVGLEKLRDQTTRIDSIVENAERILLQSSEELDEEFQNMQDKLEETERNLRNKSSDSSCEIDIATSAQNNIDNNILHNNSQEEVNIIIDEEEVVSPRALMDEFCSPDDVAEENIDATSVLANPTPEMKETTTTTATTQQQLKVQSQSKTNDVELEEKAVNNIIEPAIIIQQPLIVQSHPTVQQYGAEIDPRTQAMVSEDDVMKPSNSDNHDVSSDPGFNKFYTAGKNNNLALNSFPNQKSRRSRRSSNLNDDDEDESKIEFVHKAATFEIPVEVTNNGLKLSPKVADLTMITTIPPSRVGGRISGVLKATSSLGESNTASGSATIEYKSSKYSRLTLGMIRGFEPCYPLISVGGQILRYGSSFGITYYQNANNILHRFILDHSVWSLSFRHRFSDSKWCFSSQLSRRQDLSLSLTNNKLSGLFGWNLLKPNKLHIRFDARPKLSEYRRAHLYCQWKSGVWNFGISLVQSLHSQIATVGLGWRLFSTRGLEWVITWTRGNAVIRIPIVVSKGLAANATIGQTMYFSVISYIIQQYTAEMWGWIVIGDDNDVSDEADAPMAVVQDQNLTMARRDAAIQKELMARQASRKTKNEAERDGLIIKDAIYSIRNGDEWNVTIPLQFWVSNSTLKLPARRKSELLGFYDIVTSMKNNSTLSVNSSNGRRRKSSWSYVWNDLFDWTPEDVLLRRKAAAELPSPTLTVSYEFKNQSYQITVKDSEELRLPHLV</sequence>
<dbReference type="InterPro" id="IPR024586">
    <property type="entry name" value="DnaJ-like_C11_C"/>
</dbReference>